<evidence type="ECO:0000313" key="1">
    <source>
        <dbReference type="EMBL" id="MPN58791.1"/>
    </source>
</evidence>
<name>A0A645J594_9ZZZZ</name>
<proteinExistence type="predicted"/>
<reference evidence="1" key="1">
    <citation type="submission" date="2019-08" db="EMBL/GenBank/DDBJ databases">
        <authorList>
            <person name="Kucharzyk K."/>
            <person name="Murdoch R.W."/>
            <person name="Higgins S."/>
            <person name="Loffler F."/>
        </authorList>
    </citation>
    <scope>NUCLEOTIDE SEQUENCE</scope>
</reference>
<organism evidence="1">
    <name type="scientific">bioreactor metagenome</name>
    <dbReference type="NCBI Taxonomy" id="1076179"/>
    <lineage>
        <taxon>unclassified sequences</taxon>
        <taxon>metagenomes</taxon>
        <taxon>ecological metagenomes</taxon>
    </lineage>
</organism>
<comment type="caution">
    <text evidence="1">The sequence shown here is derived from an EMBL/GenBank/DDBJ whole genome shotgun (WGS) entry which is preliminary data.</text>
</comment>
<dbReference type="EMBL" id="VSSQ01131981">
    <property type="protein sequence ID" value="MPN58791.1"/>
    <property type="molecule type" value="Genomic_DNA"/>
</dbReference>
<gene>
    <name evidence="1" type="ORF">SDC9_206506</name>
</gene>
<accession>A0A645J594</accession>
<protein>
    <submittedName>
        <fullName evidence="1">Uncharacterized protein</fullName>
    </submittedName>
</protein>
<sequence length="110" mass="11418">MQDALGGDCKVRAAGQGLFDQLFQLAGVEAAPPLGVELDIQPGVGRGFGPGQRQIDAGTGVRQWQGAATEGECRAQYGEATRAKCGVKSHVHSEARATTGSRRAALRAGR</sequence>
<dbReference type="AlphaFoldDB" id="A0A645J594"/>